<organism evidence="2">
    <name type="scientific">Panstrongylus lignarius</name>
    <dbReference type="NCBI Taxonomy" id="156445"/>
    <lineage>
        <taxon>Eukaryota</taxon>
        <taxon>Metazoa</taxon>
        <taxon>Ecdysozoa</taxon>
        <taxon>Arthropoda</taxon>
        <taxon>Hexapoda</taxon>
        <taxon>Insecta</taxon>
        <taxon>Pterygota</taxon>
        <taxon>Neoptera</taxon>
        <taxon>Paraneoptera</taxon>
        <taxon>Hemiptera</taxon>
        <taxon>Heteroptera</taxon>
        <taxon>Panheteroptera</taxon>
        <taxon>Cimicomorpha</taxon>
        <taxon>Reduviidae</taxon>
        <taxon>Triatominae</taxon>
        <taxon>Panstrongylus</taxon>
    </lineage>
</organism>
<accession>A0A224XW71</accession>
<feature type="chain" id="PRO_5013211457" evidence="1">
    <location>
        <begin position="21"/>
        <end position="83"/>
    </location>
</feature>
<protein>
    <submittedName>
        <fullName evidence="2">Putative secreted protein</fullName>
    </submittedName>
</protein>
<feature type="signal peptide" evidence="1">
    <location>
        <begin position="1"/>
        <end position="20"/>
    </location>
</feature>
<dbReference type="EMBL" id="GFTR01000972">
    <property type="protein sequence ID" value="JAW15454.1"/>
    <property type="molecule type" value="Transcribed_RNA"/>
</dbReference>
<evidence type="ECO:0000256" key="1">
    <source>
        <dbReference type="SAM" id="SignalP"/>
    </source>
</evidence>
<sequence length="83" mass="9176">MGPVVCIFSFCLTLLVFLRSSENEGSLVKSSCTISFKQFSAHFLSNSFSRGSKEILKQLSKISHILSFVNQMPSGDNINVLKT</sequence>
<proteinExistence type="predicted"/>
<reference evidence="2" key="1">
    <citation type="journal article" date="2018" name="PLoS Negl. Trop. Dis.">
        <title>An insight into the salivary gland and fat body transcriptome of Panstrongylus lignarius (Hemiptera: Heteroptera), the main vector of Chagas disease in Peru.</title>
        <authorList>
            <person name="Nevoa J.C."/>
            <person name="Mendes M.T."/>
            <person name="da Silva M.V."/>
            <person name="Soares S.C."/>
            <person name="Oliveira C.J.F."/>
            <person name="Ribeiro J.M.C."/>
        </authorList>
    </citation>
    <scope>NUCLEOTIDE SEQUENCE</scope>
</reference>
<dbReference type="AlphaFoldDB" id="A0A224XW71"/>
<evidence type="ECO:0000313" key="2">
    <source>
        <dbReference type="EMBL" id="JAW15454.1"/>
    </source>
</evidence>
<keyword evidence="1" id="KW-0732">Signal</keyword>
<name>A0A224XW71_9HEMI</name>